<reference evidence="1 2" key="1">
    <citation type="submission" date="2017-08" db="EMBL/GenBank/DDBJ databases">
        <title>Capnocytophaga canis 17-158 assembly.</title>
        <authorList>
            <person name="Gulvik C.A."/>
        </authorList>
    </citation>
    <scope>NUCLEOTIDE SEQUENCE [LARGE SCALE GENOMIC DNA]</scope>
    <source>
        <strain evidence="1 2">17-158</strain>
    </source>
</reference>
<evidence type="ECO:0000313" key="2">
    <source>
        <dbReference type="Proteomes" id="UP000265497"/>
    </source>
</evidence>
<dbReference type="EMBL" id="NSDI01000001">
    <property type="protein sequence ID" value="RIY38120.1"/>
    <property type="molecule type" value="Genomic_DNA"/>
</dbReference>
<dbReference type="AlphaFoldDB" id="A0A3A1YMC2"/>
<gene>
    <name evidence="1" type="ORF">CKY20_00810</name>
</gene>
<dbReference type="Proteomes" id="UP000265497">
    <property type="component" value="Unassembled WGS sequence"/>
</dbReference>
<name>A0A3A1YMC2_9FLAO</name>
<proteinExistence type="predicted"/>
<organism evidence="1 2">
    <name type="scientific">Capnocytophaga canis</name>
    <dbReference type="NCBI Taxonomy" id="1848903"/>
    <lineage>
        <taxon>Bacteria</taxon>
        <taxon>Pseudomonadati</taxon>
        <taxon>Bacteroidota</taxon>
        <taxon>Flavobacteriia</taxon>
        <taxon>Flavobacteriales</taxon>
        <taxon>Flavobacteriaceae</taxon>
        <taxon>Capnocytophaga</taxon>
    </lineage>
</organism>
<comment type="caution">
    <text evidence="1">The sequence shown here is derived from an EMBL/GenBank/DDBJ whole genome shotgun (WGS) entry which is preliminary data.</text>
</comment>
<accession>A0A3A1YMC2</accession>
<sequence>MISNLYKNAFEKHCFKLLVDAYQVVRVNKKYQTDWQENDFSQTLECYINENPYSLSVGITCKTEQKLLSCTENLTKGFSDKLPRVDLVFFKVSKDKRFQYFMEAKILKEKDSKLKRAYISEGMQRYISKKYPIEERCMLGYLIEGNLDLTIVGINKLIIKDNKKEEILKPVLNSFANFYYESEHTEIGVLKHIILDFTKNNRIDES</sequence>
<evidence type="ECO:0000313" key="1">
    <source>
        <dbReference type="EMBL" id="RIY38120.1"/>
    </source>
</evidence>
<protein>
    <submittedName>
        <fullName evidence="1">Uncharacterized protein</fullName>
    </submittedName>
</protein>